<sequence length="110" mass="12315">MLEESFRDGKPNVITLCGSTKFKGPFEEAMADLTLKGNIVIGVAFFEQSDQIEITEEQAALLGRLHFHKIDMSDEIYVINVNGYVGQSTRQEIEYAARAGKKISYLEPVN</sequence>
<protein>
    <submittedName>
        <fullName evidence="1">Uncharacterized protein</fullName>
    </submittedName>
</protein>
<accession>A0ABM9CPP4</accession>
<organism evidence="1 2">
    <name type="scientific">Paenibacillus plantiphilus</name>
    <dbReference type="NCBI Taxonomy" id="2905650"/>
    <lineage>
        <taxon>Bacteria</taxon>
        <taxon>Bacillati</taxon>
        <taxon>Bacillota</taxon>
        <taxon>Bacilli</taxon>
        <taxon>Bacillales</taxon>
        <taxon>Paenibacillaceae</taxon>
        <taxon>Paenibacillus</taxon>
    </lineage>
</organism>
<dbReference type="Proteomes" id="UP000838686">
    <property type="component" value="Unassembled WGS sequence"/>
</dbReference>
<name>A0ABM9CPP4_9BACL</name>
<proteinExistence type="predicted"/>
<dbReference type="RefSeq" id="WP_236344884.1">
    <property type="nucleotide sequence ID" value="NZ_CAKMMF010000030.1"/>
</dbReference>
<evidence type="ECO:0000313" key="1">
    <source>
        <dbReference type="EMBL" id="CAH1218405.1"/>
    </source>
</evidence>
<reference evidence="1" key="1">
    <citation type="submission" date="2022-01" db="EMBL/GenBank/DDBJ databases">
        <authorList>
            <person name="Criscuolo A."/>
        </authorList>
    </citation>
    <scope>NUCLEOTIDE SEQUENCE</scope>
    <source>
        <strain evidence="1">CIP111893</strain>
    </source>
</reference>
<comment type="caution">
    <text evidence="1">The sequence shown here is derived from an EMBL/GenBank/DDBJ whole genome shotgun (WGS) entry which is preliminary data.</text>
</comment>
<evidence type="ECO:0000313" key="2">
    <source>
        <dbReference type="Proteomes" id="UP000838686"/>
    </source>
</evidence>
<dbReference type="EMBL" id="CAKMMF010000030">
    <property type="protein sequence ID" value="CAH1218405.1"/>
    <property type="molecule type" value="Genomic_DNA"/>
</dbReference>
<gene>
    <name evidence="1" type="ORF">PAECIP111893_04436</name>
</gene>
<keyword evidence="2" id="KW-1185">Reference proteome</keyword>